<organism evidence="4 5">
    <name type="scientific">Pristionchus entomophagus</name>
    <dbReference type="NCBI Taxonomy" id="358040"/>
    <lineage>
        <taxon>Eukaryota</taxon>
        <taxon>Metazoa</taxon>
        <taxon>Ecdysozoa</taxon>
        <taxon>Nematoda</taxon>
        <taxon>Chromadorea</taxon>
        <taxon>Rhabditida</taxon>
        <taxon>Rhabditina</taxon>
        <taxon>Diplogasteromorpha</taxon>
        <taxon>Diplogasteroidea</taxon>
        <taxon>Neodiplogasteridae</taxon>
        <taxon>Pristionchus</taxon>
    </lineage>
</organism>
<dbReference type="SMART" id="SM00220">
    <property type="entry name" value="S_TKc"/>
    <property type="match status" value="1"/>
</dbReference>
<feature type="domain" description="Protein kinase" evidence="3">
    <location>
        <begin position="25"/>
        <end position="331"/>
    </location>
</feature>
<feature type="non-terminal residue" evidence="4">
    <location>
        <position position="1"/>
    </location>
</feature>
<keyword evidence="5" id="KW-1185">Reference proteome</keyword>
<evidence type="ECO:0000313" key="5">
    <source>
        <dbReference type="Proteomes" id="UP001432027"/>
    </source>
</evidence>
<comment type="caution">
    <text evidence="4">The sequence shown here is derived from an EMBL/GenBank/DDBJ whole genome shotgun (WGS) entry which is preliminary data.</text>
</comment>
<dbReference type="PANTHER" id="PTHR24055">
    <property type="entry name" value="MITOGEN-ACTIVATED PROTEIN KINASE"/>
    <property type="match status" value="1"/>
</dbReference>
<accession>A0AAV5ST90</accession>
<dbReference type="InterPro" id="IPR011009">
    <property type="entry name" value="Kinase-like_dom_sf"/>
</dbReference>
<gene>
    <name evidence="4" type="ORF">PENTCL1PPCAC_4921</name>
</gene>
<dbReference type="PROSITE" id="PS50011">
    <property type="entry name" value="PROTEIN_KINASE_DOM"/>
    <property type="match status" value="1"/>
</dbReference>
<dbReference type="InterPro" id="IPR000719">
    <property type="entry name" value="Prot_kinase_dom"/>
</dbReference>
<dbReference type="Gene3D" id="3.30.200.20">
    <property type="entry name" value="Phosphorylase Kinase, domain 1"/>
    <property type="match status" value="1"/>
</dbReference>
<dbReference type="GO" id="GO:0004672">
    <property type="term" value="F:protein kinase activity"/>
    <property type="evidence" value="ECO:0007669"/>
    <property type="project" value="InterPro"/>
</dbReference>
<dbReference type="GO" id="GO:0005524">
    <property type="term" value="F:ATP binding"/>
    <property type="evidence" value="ECO:0007669"/>
    <property type="project" value="UniProtKB-KW"/>
</dbReference>
<evidence type="ECO:0000256" key="2">
    <source>
        <dbReference type="ARBA" id="ARBA00022840"/>
    </source>
</evidence>
<dbReference type="Proteomes" id="UP001432027">
    <property type="component" value="Unassembled WGS sequence"/>
</dbReference>
<name>A0AAV5ST90_9BILA</name>
<keyword evidence="2" id="KW-0067">ATP-binding</keyword>
<protein>
    <recommendedName>
        <fullName evidence="3">Protein kinase domain-containing protein</fullName>
    </recommendedName>
</protein>
<dbReference type="AlphaFoldDB" id="A0AAV5ST90"/>
<dbReference type="Gene3D" id="1.10.510.10">
    <property type="entry name" value="Transferase(Phosphotransferase) domain 1"/>
    <property type="match status" value="1"/>
</dbReference>
<dbReference type="Pfam" id="PF00069">
    <property type="entry name" value="Pkinase"/>
    <property type="match status" value="1"/>
</dbReference>
<dbReference type="SUPFAM" id="SSF56112">
    <property type="entry name" value="Protein kinase-like (PK-like)"/>
    <property type="match status" value="1"/>
</dbReference>
<evidence type="ECO:0000256" key="1">
    <source>
        <dbReference type="ARBA" id="ARBA00022741"/>
    </source>
</evidence>
<sequence>QFHLAQRENGHIPSIHIPKAYINYRLDDTFIGKSTRNLVRKFDAPDGSSSIIVKKFYKPFDDVDRAKLTLRELNLLRTLRHPNVVRMVDKYTTDEKEAQLEAIYHITLHCGVPLSTIISEGCYTMARVKRWTRDLLSALQYINSIEVAHRNLNPDSMCISAANDQLTLLGFGKARVLNRAEINTQGRGKDAYMALEMRVDWNDVYDESVDMWSVGVILCEMLTGKKLFDCAAKNTKNIIQLFLKYCGPVPEVVYSKMTNQLDRSQYAKFEALGGQRQDFIQILKDKAGGSNMIGKDAIANEAHLKDFLDHTVQYDRKDRMSAAKALAHPFLSEVADPPKEENLFNAAIEACRSHVWRELHTSLAP</sequence>
<dbReference type="InterPro" id="IPR050117">
    <property type="entry name" value="MAPK"/>
</dbReference>
<dbReference type="EMBL" id="BTSX01000002">
    <property type="protein sequence ID" value="GMS82746.1"/>
    <property type="molecule type" value="Genomic_DNA"/>
</dbReference>
<reference evidence="4" key="1">
    <citation type="submission" date="2023-10" db="EMBL/GenBank/DDBJ databases">
        <title>Genome assembly of Pristionchus species.</title>
        <authorList>
            <person name="Yoshida K."/>
            <person name="Sommer R.J."/>
        </authorList>
    </citation>
    <scope>NUCLEOTIDE SEQUENCE</scope>
    <source>
        <strain evidence="4">RS0144</strain>
    </source>
</reference>
<evidence type="ECO:0000259" key="3">
    <source>
        <dbReference type="PROSITE" id="PS50011"/>
    </source>
</evidence>
<evidence type="ECO:0000313" key="4">
    <source>
        <dbReference type="EMBL" id="GMS82746.1"/>
    </source>
</evidence>
<keyword evidence="1" id="KW-0547">Nucleotide-binding</keyword>
<proteinExistence type="predicted"/>